<keyword evidence="2" id="KW-1185">Reference proteome</keyword>
<dbReference type="AlphaFoldDB" id="A0A5S4UY01"/>
<sequence>MADLNVLAQRHLDAALADEHGRSAELILRDGPMRQTIIALRDGVELAEHNSPAAASLQVLVGSVRVTGQDVTDIRDGRIEVLTHHRHAVLALEDAVFLLTTVTSVEGSVGGPERAR</sequence>
<evidence type="ECO:0000313" key="2">
    <source>
        <dbReference type="Proteomes" id="UP000325243"/>
    </source>
</evidence>
<proteinExistence type="predicted"/>
<gene>
    <name evidence="1" type="ORF">FYC51_14940</name>
</gene>
<comment type="caution">
    <text evidence="1">The sequence shown here is derived from an EMBL/GenBank/DDBJ whole genome shotgun (WGS) entry which is preliminary data.</text>
</comment>
<evidence type="ECO:0000313" key="1">
    <source>
        <dbReference type="EMBL" id="TYL50493.1"/>
    </source>
</evidence>
<dbReference type="Proteomes" id="UP000325243">
    <property type="component" value="Unassembled WGS sequence"/>
</dbReference>
<protein>
    <submittedName>
        <fullName evidence="1">Cupin</fullName>
    </submittedName>
</protein>
<name>A0A5S4UY01_9MICO</name>
<accession>A0A5S4UY01</accession>
<dbReference type="InterPro" id="IPR014710">
    <property type="entry name" value="RmlC-like_jellyroll"/>
</dbReference>
<reference evidence="1 2" key="1">
    <citation type="submission" date="2019-08" db="EMBL/GenBank/DDBJ databases">
        <authorList>
            <person name="Hu J."/>
        </authorList>
    </citation>
    <scope>NUCLEOTIDE SEQUENCE [LARGE SCALE GENOMIC DNA]</scope>
    <source>
        <strain evidence="1 2">NEAU-184</strain>
    </source>
</reference>
<organism evidence="1 2">
    <name type="scientific">Agromyces mariniharenae</name>
    <dbReference type="NCBI Taxonomy" id="2604423"/>
    <lineage>
        <taxon>Bacteria</taxon>
        <taxon>Bacillati</taxon>
        <taxon>Actinomycetota</taxon>
        <taxon>Actinomycetes</taxon>
        <taxon>Micrococcales</taxon>
        <taxon>Microbacteriaceae</taxon>
        <taxon>Agromyces</taxon>
    </lineage>
</organism>
<dbReference type="Gene3D" id="2.60.120.10">
    <property type="entry name" value="Jelly Rolls"/>
    <property type="match status" value="1"/>
</dbReference>
<dbReference type="EMBL" id="VSSB01000002">
    <property type="protein sequence ID" value="TYL50493.1"/>
    <property type="molecule type" value="Genomic_DNA"/>
</dbReference>